<organism evidence="1 2">
    <name type="scientific">Ignelater luminosus</name>
    <name type="common">Cucubano</name>
    <name type="synonym">Pyrophorus luminosus</name>
    <dbReference type="NCBI Taxonomy" id="2038154"/>
    <lineage>
        <taxon>Eukaryota</taxon>
        <taxon>Metazoa</taxon>
        <taxon>Ecdysozoa</taxon>
        <taxon>Arthropoda</taxon>
        <taxon>Hexapoda</taxon>
        <taxon>Insecta</taxon>
        <taxon>Pterygota</taxon>
        <taxon>Neoptera</taxon>
        <taxon>Endopterygota</taxon>
        <taxon>Coleoptera</taxon>
        <taxon>Polyphaga</taxon>
        <taxon>Elateriformia</taxon>
        <taxon>Elateroidea</taxon>
        <taxon>Elateridae</taxon>
        <taxon>Agrypninae</taxon>
        <taxon>Pyrophorini</taxon>
        <taxon>Ignelater</taxon>
    </lineage>
</organism>
<dbReference type="OrthoDB" id="6774127at2759"/>
<accession>A0A8K0DK17</accession>
<dbReference type="AlphaFoldDB" id="A0A8K0DK17"/>
<protein>
    <submittedName>
        <fullName evidence="1">Uncharacterized protein</fullName>
    </submittedName>
</protein>
<keyword evidence="2" id="KW-1185">Reference proteome</keyword>
<dbReference type="Proteomes" id="UP000801492">
    <property type="component" value="Unassembled WGS sequence"/>
</dbReference>
<evidence type="ECO:0000313" key="2">
    <source>
        <dbReference type="Proteomes" id="UP000801492"/>
    </source>
</evidence>
<comment type="caution">
    <text evidence="1">The sequence shown here is derived from an EMBL/GenBank/DDBJ whole genome shotgun (WGS) entry which is preliminary data.</text>
</comment>
<name>A0A8K0DK17_IGNLU</name>
<proteinExistence type="predicted"/>
<dbReference type="EMBL" id="VTPC01001461">
    <property type="protein sequence ID" value="KAF2901885.1"/>
    <property type="molecule type" value="Genomic_DNA"/>
</dbReference>
<evidence type="ECO:0000313" key="1">
    <source>
        <dbReference type="EMBL" id="KAF2901885.1"/>
    </source>
</evidence>
<gene>
    <name evidence="1" type="ORF">ILUMI_04300</name>
</gene>
<reference evidence="1" key="1">
    <citation type="submission" date="2019-08" db="EMBL/GenBank/DDBJ databases">
        <title>The genome of the North American firefly Photinus pyralis.</title>
        <authorList>
            <consortium name="Photinus pyralis genome working group"/>
            <person name="Fallon T.R."/>
            <person name="Sander Lower S.E."/>
            <person name="Weng J.-K."/>
        </authorList>
    </citation>
    <scope>NUCLEOTIDE SEQUENCE</scope>
    <source>
        <strain evidence="1">TRF0915ILg1</strain>
        <tissue evidence="1">Whole body</tissue>
    </source>
</reference>
<sequence>MKNRVEKYTEIHRKIKRGIQEAKGSWIKEQCAEMENFERKYDMFNMYRKVKKITGTRRKNQIGVLKNKEGKVIVNLENKIGIWTEYIRELFEDDGNNISQINGET</sequence>